<dbReference type="PANTHER" id="PTHR11032">
    <property type="entry name" value="SL CYTOKINE"/>
    <property type="match status" value="1"/>
</dbReference>
<name>H9GP84_ANOCA</name>
<dbReference type="HOGENOM" id="CLU_1160752_0_0_1"/>
<keyword evidence="2" id="KW-0732">Signal</keyword>
<dbReference type="PANTHER" id="PTHR11032:SF1">
    <property type="entry name" value="FMS-RELATED TYROSINE KINASE 3 LIGAND"/>
    <property type="match status" value="1"/>
</dbReference>
<feature type="signal peptide" evidence="2">
    <location>
        <begin position="1"/>
        <end position="26"/>
    </location>
</feature>
<keyword evidence="1" id="KW-0472">Membrane</keyword>
<evidence type="ECO:0000313" key="4">
    <source>
        <dbReference type="Proteomes" id="UP000001646"/>
    </source>
</evidence>
<organism evidence="3 4">
    <name type="scientific">Anolis carolinensis</name>
    <name type="common">Green anole</name>
    <name type="synonym">American chameleon</name>
    <dbReference type="NCBI Taxonomy" id="28377"/>
    <lineage>
        <taxon>Eukaryota</taxon>
        <taxon>Metazoa</taxon>
        <taxon>Chordata</taxon>
        <taxon>Craniata</taxon>
        <taxon>Vertebrata</taxon>
        <taxon>Euteleostomi</taxon>
        <taxon>Lepidosauria</taxon>
        <taxon>Squamata</taxon>
        <taxon>Bifurcata</taxon>
        <taxon>Unidentata</taxon>
        <taxon>Episquamata</taxon>
        <taxon>Toxicofera</taxon>
        <taxon>Iguania</taxon>
        <taxon>Dactyloidae</taxon>
        <taxon>Anolis</taxon>
    </lineage>
</organism>
<dbReference type="AlphaFoldDB" id="H9GP84"/>
<dbReference type="GO" id="GO:0016020">
    <property type="term" value="C:membrane"/>
    <property type="evidence" value="ECO:0007669"/>
    <property type="project" value="InterPro"/>
</dbReference>
<dbReference type="InParanoid" id="H9GP84"/>
<evidence type="ECO:0000256" key="1">
    <source>
        <dbReference type="SAM" id="Phobius"/>
    </source>
</evidence>
<dbReference type="GO" id="GO:0008284">
    <property type="term" value="P:positive regulation of cell population proliferation"/>
    <property type="evidence" value="ECO:0000318"/>
    <property type="project" value="GO_Central"/>
</dbReference>
<reference evidence="3" key="3">
    <citation type="submission" date="2025-09" db="UniProtKB">
        <authorList>
            <consortium name="Ensembl"/>
        </authorList>
    </citation>
    <scope>IDENTIFICATION</scope>
</reference>
<dbReference type="GO" id="GO:0030971">
    <property type="term" value="F:receptor tyrosine kinase binding"/>
    <property type="evidence" value="ECO:0000318"/>
    <property type="project" value="GO_Central"/>
</dbReference>
<dbReference type="KEGG" id="acs:107983337"/>
<reference evidence="3" key="1">
    <citation type="submission" date="2009-12" db="EMBL/GenBank/DDBJ databases">
        <title>The Genome Sequence of Anolis carolinensis (Green Anole Lizard).</title>
        <authorList>
            <consortium name="The Genome Sequencing Platform"/>
            <person name="Di Palma F."/>
            <person name="Alfoldi J."/>
            <person name="Heiman D."/>
            <person name="Young S."/>
            <person name="Grabherr M."/>
            <person name="Johnson J."/>
            <person name="Lander E.S."/>
            <person name="Lindblad-Toh K."/>
        </authorList>
    </citation>
    <scope>NUCLEOTIDE SEQUENCE [LARGE SCALE GENOMIC DNA]</scope>
    <source>
        <strain evidence="3">JBL SC #1</strain>
    </source>
</reference>
<dbReference type="GeneTree" id="ENSGT00530000064424"/>
<dbReference type="Proteomes" id="UP000001646">
    <property type="component" value="Unplaced"/>
</dbReference>
<dbReference type="GO" id="GO:0005125">
    <property type="term" value="F:cytokine activity"/>
    <property type="evidence" value="ECO:0007669"/>
    <property type="project" value="InterPro"/>
</dbReference>
<dbReference type="InterPro" id="IPR009079">
    <property type="entry name" value="4_helix_cytokine-like_core"/>
</dbReference>
<evidence type="ECO:0000256" key="2">
    <source>
        <dbReference type="SAM" id="SignalP"/>
    </source>
</evidence>
<protein>
    <submittedName>
        <fullName evidence="3">Fms related receptor tyrosine kinase 3 ligand</fullName>
    </submittedName>
</protein>
<sequence length="239" mass="27626">MNWHHGIPNSCLVFLLLLSFSTSSEPSKGCIFGSVPIDTSDFPSIVKNLKKLLLLDYPVPVPVNLKQDEFCKELWHVHLIHRNLNRMINVSGSELEKSIRKLMIHTTFVEMCDINDSCVKFITTNISEFLEPIPSYLSDLRKKMEEFEAHDVPANFSNCTVIHCQPELSPPPALQVTASKQTPDRNSQHDTRGKSYWVLLVIAVLMLVVFVIWMLLHKRPWQRSQRYEERELELVELQT</sequence>
<evidence type="ECO:0000313" key="3">
    <source>
        <dbReference type="Ensembl" id="ENSACAP00000017070.3"/>
    </source>
</evidence>
<keyword evidence="4" id="KW-1185">Reference proteome</keyword>
<dbReference type="eggNOG" id="ENOG502SAIE">
    <property type="taxonomic scope" value="Eukaryota"/>
</dbReference>
<dbReference type="InterPro" id="IPR004213">
    <property type="entry name" value="Flt3_lig"/>
</dbReference>
<dbReference type="Pfam" id="PF02947">
    <property type="entry name" value="Flt3_lig"/>
    <property type="match status" value="1"/>
</dbReference>
<keyword evidence="1" id="KW-0812">Transmembrane</keyword>
<dbReference type="GO" id="GO:0005615">
    <property type="term" value="C:extracellular space"/>
    <property type="evidence" value="ECO:0000318"/>
    <property type="project" value="GO_Central"/>
</dbReference>
<gene>
    <name evidence="3" type="primary">FLT3LG</name>
</gene>
<dbReference type="GO" id="GO:0009986">
    <property type="term" value="C:cell surface"/>
    <property type="evidence" value="ECO:0000318"/>
    <property type="project" value="GO_Central"/>
</dbReference>
<proteinExistence type="predicted"/>
<dbReference type="STRING" id="28377.ENSACAP00000017070"/>
<dbReference type="OrthoDB" id="9944810at2759"/>
<keyword evidence="1" id="KW-1133">Transmembrane helix</keyword>
<feature type="chain" id="PRO_5003620182" evidence="2">
    <location>
        <begin position="27"/>
        <end position="239"/>
    </location>
</feature>
<reference evidence="3" key="2">
    <citation type="submission" date="2025-08" db="UniProtKB">
        <authorList>
            <consortium name="Ensembl"/>
        </authorList>
    </citation>
    <scope>IDENTIFICATION</scope>
</reference>
<dbReference type="Gene3D" id="1.20.1250.10">
    <property type="match status" value="1"/>
</dbReference>
<dbReference type="RefSeq" id="XP_062840529.1">
    <property type="nucleotide sequence ID" value="XM_062984459.1"/>
</dbReference>
<dbReference type="Ensembl" id="ENSACAT00000017405.4">
    <property type="protein sequence ID" value="ENSACAP00000017070.3"/>
    <property type="gene ID" value="ENSACAG00000017350.4"/>
</dbReference>
<accession>H9GP84</accession>
<dbReference type="Bgee" id="ENSACAG00000017350">
    <property type="expression patterns" value="Expressed in kidney and 9 other cell types or tissues"/>
</dbReference>
<dbReference type="GeneID" id="107983337"/>
<dbReference type="SUPFAM" id="SSF47266">
    <property type="entry name" value="4-helical cytokines"/>
    <property type="match status" value="1"/>
</dbReference>
<feature type="transmembrane region" description="Helical" evidence="1">
    <location>
        <begin position="196"/>
        <end position="216"/>
    </location>
</feature>